<dbReference type="Pfam" id="PF00962">
    <property type="entry name" value="A_deaminase"/>
    <property type="match status" value="1"/>
</dbReference>
<dbReference type="EMBL" id="JBBPCC010000027">
    <property type="protein sequence ID" value="MEK8132173.1"/>
    <property type="molecule type" value="Genomic_DNA"/>
</dbReference>
<organism evidence="8 9">
    <name type="scientific">Paenibacillus filicis</name>
    <dbReference type="NCBI Taxonomy" id="669464"/>
    <lineage>
        <taxon>Bacteria</taxon>
        <taxon>Bacillati</taxon>
        <taxon>Bacillota</taxon>
        <taxon>Bacilli</taxon>
        <taxon>Bacillales</taxon>
        <taxon>Paenibacillaceae</taxon>
        <taxon>Paenibacillus</taxon>
    </lineage>
</organism>
<comment type="cofactor">
    <cofactor evidence="1">
        <name>Zn(2+)</name>
        <dbReference type="ChEBI" id="CHEBI:29105"/>
    </cofactor>
</comment>
<dbReference type="RefSeq" id="WP_341419301.1">
    <property type="nucleotide sequence ID" value="NZ_JBBPCC010000027.1"/>
</dbReference>
<evidence type="ECO:0000256" key="6">
    <source>
        <dbReference type="ARBA" id="ARBA00022833"/>
    </source>
</evidence>
<dbReference type="InterPro" id="IPR006330">
    <property type="entry name" value="Ado/ade_deaminase"/>
</dbReference>
<evidence type="ECO:0000256" key="3">
    <source>
        <dbReference type="ARBA" id="ARBA00012784"/>
    </source>
</evidence>
<dbReference type="Gene3D" id="3.20.20.140">
    <property type="entry name" value="Metal-dependent hydrolases"/>
    <property type="match status" value="1"/>
</dbReference>
<protein>
    <recommendedName>
        <fullName evidence="3">adenosine deaminase</fullName>
        <ecNumber evidence="3">3.5.4.4</ecNumber>
    </recommendedName>
</protein>
<dbReference type="InterPro" id="IPR032466">
    <property type="entry name" value="Metal_Hydrolase"/>
</dbReference>
<evidence type="ECO:0000313" key="8">
    <source>
        <dbReference type="EMBL" id="MEK8132173.1"/>
    </source>
</evidence>
<dbReference type="NCBIfam" id="TIGR01430">
    <property type="entry name" value="aden_deam"/>
    <property type="match status" value="1"/>
</dbReference>
<evidence type="ECO:0000256" key="1">
    <source>
        <dbReference type="ARBA" id="ARBA00001947"/>
    </source>
</evidence>
<dbReference type="SUPFAM" id="SSF51556">
    <property type="entry name" value="Metallo-dependent hydrolases"/>
    <property type="match status" value="1"/>
</dbReference>
<sequence>MTANTDWNLLNQLPKVDLHLHLDGCVKPETALELAREQGIALPVTGEEALRPYMQVTDACGSLKEYLSKFNFTGQFLQTGAALTRVAYEVVEQAADQRCGYIEVRFAPQLHRGQGLSLDDALHFVTEGLKQGEARFKVKARAIVICMRNHPPEVNREVIDAAARYLGRGVVAVDLAGDEASYPAELFRDTFTRARQHGIPVTIHAGEAAGPENIYEAITQLGAVRIGHGVRLQENPEVLDLIRERHVPLELCPISNIQTKAVSGWEAYPIKRYFEQGLLLTINTDNPVVSSTTITREYRTIAEKFQFTLRELAALIMNGVEAAFLQPGEKQQLRVDFTRRFKELNVPLL</sequence>
<name>A0ABU9DTG2_9BACL</name>
<reference evidence="8 9" key="1">
    <citation type="submission" date="2024-04" db="EMBL/GenBank/DDBJ databases">
        <title>draft genome sequnece of Paenibacillus filicis.</title>
        <authorList>
            <person name="Kim D.-U."/>
        </authorList>
    </citation>
    <scope>NUCLEOTIDE SEQUENCE [LARGE SCALE GENOMIC DNA]</scope>
    <source>
        <strain evidence="8 9">KACC14197</strain>
    </source>
</reference>
<evidence type="ECO:0000313" key="9">
    <source>
        <dbReference type="Proteomes" id="UP001469365"/>
    </source>
</evidence>
<evidence type="ECO:0000259" key="7">
    <source>
        <dbReference type="Pfam" id="PF00962"/>
    </source>
</evidence>
<dbReference type="PANTHER" id="PTHR11409:SF43">
    <property type="entry name" value="ADENOSINE DEAMINASE"/>
    <property type="match status" value="1"/>
</dbReference>
<dbReference type="InterPro" id="IPR001365">
    <property type="entry name" value="A_deaminase_dom"/>
</dbReference>
<keyword evidence="4" id="KW-0479">Metal-binding</keyword>
<keyword evidence="6" id="KW-0862">Zinc</keyword>
<dbReference type="CDD" id="cd01320">
    <property type="entry name" value="ADA"/>
    <property type="match status" value="1"/>
</dbReference>
<gene>
    <name evidence="8" type="primary">add</name>
    <name evidence="8" type="ORF">WMW72_30170</name>
</gene>
<comment type="similarity">
    <text evidence="2">Belongs to the metallo-dependent hydrolases superfamily. Adenosine and AMP deaminases family.</text>
</comment>
<accession>A0ABU9DTG2</accession>
<dbReference type="EC" id="3.5.4.4" evidence="3"/>
<proteinExistence type="inferred from homology"/>
<evidence type="ECO:0000256" key="2">
    <source>
        <dbReference type="ARBA" id="ARBA00006676"/>
    </source>
</evidence>
<evidence type="ECO:0000256" key="4">
    <source>
        <dbReference type="ARBA" id="ARBA00022723"/>
    </source>
</evidence>
<keyword evidence="9" id="KW-1185">Reference proteome</keyword>
<keyword evidence="5 8" id="KW-0378">Hydrolase</keyword>
<dbReference type="Proteomes" id="UP001469365">
    <property type="component" value="Unassembled WGS sequence"/>
</dbReference>
<comment type="caution">
    <text evidence="8">The sequence shown here is derived from an EMBL/GenBank/DDBJ whole genome shotgun (WGS) entry which is preliminary data.</text>
</comment>
<feature type="domain" description="Adenosine deaminase" evidence="7">
    <location>
        <begin position="14"/>
        <end position="334"/>
    </location>
</feature>
<dbReference type="PANTHER" id="PTHR11409">
    <property type="entry name" value="ADENOSINE DEAMINASE"/>
    <property type="match status" value="1"/>
</dbReference>
<evidence type="ECO:0000256" key="5">
    <source>
        <dbReference type="ARBA" id="ARBA00022801"/>
    </source>
</evidence>
<dbReference type="GO" id="GO:0016787">
    <property type="term" value="F:hydrolase activity"/>
    <property type="evidence" value="ECO:0007669"/>
    <property type="project" value="UniProtKB-KW"/>
</dbReference>